<dbReference type="AlphaFoldDB" id="A0A1P8WPM9"/>
<keyword evidence="2" id="KW-1185">Reference proteome</keyword>
<dbReference type="Proteomes" id="UP000187735">
    <property type="component" value="Chromosome"/>
</dbReference>
<dbReference type="RefSeq" id="WP_077027093.1">
    <property type="nucleotide sequence ID" value="NZ_CP017641.1"/>
</dbReference>
<dbReference type="KEGG" id="fmr:Fuma_05675"/>
<evidence type="ECO:0000313" key="1">
    <source>
        <dbReference type="EMBL" id="APZ96012.1"/>
    </source>
</evidence>
<accession>A0A1P8WPM9</accession>
<protein>
    <submittedName>
        <fullName evidence="1">Uncharacterized protein</fullName>
    </submittedName>
</protein>
<name>A0A1P8WPM9_9PLAN</name>
<dbReference type="STRING" id="1891926.Fuma_05675"/>
<organism evidence="1 2">
    <name type="scientific">Fuerstiella marisgermanici</name>
    <dbReference type="NCBI Taxonomy" id="1891926"/>
    <lineage>
        <taxon>Bacteria</taxon>
        <taxon>Pseudomonadati</taxon>
        <taxon>Planctomycetota</taxon>
        <taxon>Planctomycetia</taxon>
        <taxon>Planctomycetales</taxon>
        <taxon>Planctomycetaceae</taxon>
        <taxon>Fuerstiella</taxon>
    </lineage>
</organism>
<dbReference type="EMBL" id="CP017641">
    <property type="protein sequence ID" value="APZ96012.1"/>
    <property type="molecule type" value="Genomic_DNA"/>
</dbReference>
<sequence>MPDLHQSVALLRHPQQLENLWLTYWHAGRNFYDFVWTERLENESSRESLDREIAWLLNLRQSKDYIISSMARLHMEIPSETSTSDTGSTVEFYVVDLYGKLGMASVELNRNLRWLTSEEVLSGQTTDRLNVNPWLVKILTRADVIARHTR</sequence>
<reference evidence="1 2" key="1">
    <citation type="journal article" date="2016" name="Front. Microbiol.">
        <title>Fuerstia marisgermanicae gen. nov., sp. nov., an Unusual Member of the Phylum Planctomycetes from the German Wadden Sea.</title>
        <authorList>
            <person name="Kohn T."/>
            <person name="Heuer A."/>
            <person name="Jogler M."/>
            <person name="Vollmers J."/>
            <person name="Boedeker C."/>
            <person name="Bunk B."/>
            <person name="Rast P."/>
            <person name="Borchert D."/>
            <person name="Glockner I."/>
            <person name="Freese H.M."/>
            <person name="Klenk H.P."/>
            <person name="Overmann J."/>
            <person name="Kaster A.K."/>
            <person name="Rohde M."/>
            <person name="Wiegand S."/>
            <person name="Jogler C."/>
        </authorList>
    </citation>
    <scope>NUCLEOTIDE SEQUENCE [LARGE SCALE GENOMIC DNA]</scope>
    <source>
        <strain evidence="1 2">NH11</strain>
    </source>
</reference>
<gene>
    <name evidence="1" type="ORF">Fuma_05675</name>
</gene>
<dbReference type="OrthoDB" id="215101at2"/>
<proteinExistence type="predicted"/>
<evidence type="ECO:0000313" key="2">
    <source>
        <dbReference type="Proteomes" id="UP000187735"/>
    </source>
</evidence>